<name>A0A9P4MXX9_9PLEO</name>
<dbReference type="EMBL" id="ML994027">
    <property type="protein sequence ID" value="KAF2200330.1"/>
    <property type="molecule type" value="Genomic_DNA"/>
</dbReference>
<dbReference type="AlphaFoldDB" id="A0A9P4MXX9"/>
<feature type="transmembrane region" description="Helical" evidence="1">
    <location>
        <begin position="53"/>
        <end position="75"/>
    </location>
</feature>
<comment type="caution">
    <text evidence="2">The sequence shown here is derived from an EMBL/GenBank/DDBJ whole genome shotgun (WGS) entry which is preliminary data.</text>
</comment>
<proteinExistence type="predicted"/>
<organism evidence="2 3">
    <name type="scientific">Delitschia confertaspora ATCC 74209</name>
    <dbReference type="NCBI Taxonomy" id="1513339"/>
    <lineage>
        <taxon>Eukaryota</taxon>
        <taxon>Fungi</taxon>
        <taxon>Dikarya</taxon>
        <taxon>Ascomycota</taxon>
        <taxon>Pezizomycotina</taxon>
        <taxon>Dothideomycetes</taxon>
        <taxon>Pleosporomycetidae</taxon>
        <taxon>Pleosporales</taxon>
        <taxon>Delitschiaceae</taxon>
        <taxon>Delitschia</taxon>
    </lineage>
</organism>
<keyword evidence="1" id="KW-1133">Transmembrane helix</keyword>
<evidence type="ECO:0000313" key="2">
    <source>
        <dbReference type="EMBL" id="KAF2200330.1"/>
    </source>
</evidence>
<dbReference type="Proteomes" id="UP000799536">
    <property type="component" value="Unassembled WGS sequence"/>
</dbReference>
<keyword evidence="3" id="KW-1185">Reference proteome</keyword>
<keyword evidence="1" id="KW-0812">Transmembrane</keyword>
<reference evidence="2" key="1">
    <citation type="journal article" date="2020" name="Stud. Mycol.">
        <title>101 Dothideomycetes genomes: a test case for predicting lifestyles and emergence of pathogens.</title>
        <authorList>
            <person name="Haridas S."/>
            <person name="Albert R."/>
            <person name="Binder M."/>
            <person name="Bloem J."/>
            <person name="Labutti K."/>
            <person name="Salamov A."/>
            <person name="Andreopoulos B."/>
            <person name="Baker S."/>
            <person name="Barry K."/>
            <person name="Bills G."/>
            <person name="Bluhm B."/>
            <person name="Cannon C."/>
            <person name="Castanera R."/>
            <person name="Culley D."/>
            <person name="Daum C."/>
            <person name="Ezra D."/>
            <person name="Gonzalez J."/>
            <person name="Henrissat B."/>
            <person name="Kuo A."/>
            <person name="Liang C."/>
            <person name="Lipzen A."/>
            <person name="Lutzoni F."/>
            <person name="Magnuson J."/>
            <person name="Mondo S."/>
            <person name="Nolan M."/>
            <person name="Ohm R."/>
            <person name="Pangilinan J."/>
            <person name="Park H.-J."/>
            <person name="Ramirez L."/>
            <person name="Alfaro M."/>
            <person name="Sun H."/>
            <person name="Tritt A."/>
            <person name="Yoshinaga Y."/>
            <person name="Zwiers L.-H."/>
            <person name="Turgeon B."/>
            <person name="Goodwin S."/>
            <person name="Spatafora J."/>
            <person name="Crous P."/>
            <person name="Grigoriev I."/>
        </authorList>
    </citation>
    <scope>NUCLEOTIDE SEQUENCE</scope>
    <source>
        <strain evidence="2">ATCC 74209</strain>
    </source>
</reference>
<evidence type="ECO:0000256" key="1">
    <source>
        <dbReference type="SAM" id="Phobius"/>
    </source>
</evidence>
<accession>A0A9P4MXX9</accession>
<keyword evidence="1" id="KW-0472">Membrane</keyword>
<protein>
    <submittedName>
        <fullName evidence="2">Uncharacterized protein</fullName>
    </submittedName>
</protein>
<sequence length="310" mass="35132">MAKTPPSVNTRDPEHFQTVATMGVISCVVLRTGDSTLSTTAAGWDVGISEGTAIFLAVVYGSMTHCTFCLTIMAWSKFTGLKWDLSPIAAHISLIQGSNVAEAFRVFEYKISDDESEIFYGIRVMKWDRGEYFISTTNVDNAYNYTENELEHVNHWKENLCQNGPYRTGERPAFDRKVACSPEYARYRMTLVNLNEFWLIFFFLFDIALILACIIAIAKGCMKPSGSLATVKNQMPQKRQQFKDRPSSIIGLFFQRRAYALTELFYTIGVGILFSSFSVIWNPAETFYRRMQTVAGLSLPSQDKPMKTFC</sequence>
<feature type="transmembrane region" description="Helical" evidence="1">
    <location>
        <begin position="197"/>
        <end position="218"/>
    </location>
</feature>
<dbReference type="PROSITE" id="PS51257">
    <property type="entry name" value="PROKAR_LIPOPROTEIN"/>
    <property type="match status" value="1"/>
</dbReference>
<evidence type="ECO:0000313" key="3">
    <source>
        <dbReference type="Proteomes" id="UP000799536"/>
    </source>
</evidence>
<gene>
    <name evidence="2" type="ORF">GQ43DRAFT_472795</name>
</gene>
<dbReference type="OrthoDB" id="3057599at2759"/>
<feature type="transmembrane region" description="Helical" evidence="1">
    <location>
        <begin position="264"/>
        <end position="281"/>
    </location>
</feature>